<evidence type="ECO:0000256" key="3">
    <source>
        <dbReference type="ARBA" id="ARBA00022833"/>
    </source>
</evidence>
<dbReference type="InterPro" id="IPR027370">
    <property type="entry name" value="Znf-RING_euk"/>
</dbReference>
<evidence type="ECO:0000259" key="6">
    <source>
        <dbReference type="PROSITE" id="PS50119"/>
    </source>
</evidence>
<dbReference type="GeneID" id="110243427"/>
<dbReference type="RefSeq" id="XP_020905188.1">
    <property type="nucleotide sequence ID" value="XM_021049529.1"/>
</dbReference>
<dbReference type="OrthoDB" id="342730at2759"/>
<dbReference type="Gene3D" id="3.30.40.10">
    <property type="entry name" value="Zinc/RING finger domain, C3HC4 (zinc finger)"/>
    <property type="match status" value="1"/>
</dbReference>
<dbReference type="Gene3D" id="4.10.830.40">
    <property type="match status" value="1"/>
</dbReference>
<keyword evidence="3" id="KW-0862">Zinc</keyword>
<evidence type="ECO:0000256" key="2">
    <source>
        <dbReference type="ARBA" id="ARBA00022771"/>
    </source>
</evidence>
<evidence type="ECO:0000313" key="8">
    <source>
        <dbReference type="Proteomes" id="UP000887567"/>
    </source>
</evidence>
<feature type="domain" description="B box-type" evidence="6">
    <location>
        <begin position="150"/>
        <end position="191"/>
    </location>
</feature>
<dbReference type="Pfam" id="PF13445">
    <property type="entry name" value="zf-RING_UBOX"/>
    <property type="match status" value="1"/>
</dbReference>
<evidence type="ECO:0000256" key="1">
    <source>
        <dbReference type="ARBA" id="ARBA00022723"/>
    </source>
</evidence>
<name>A0A913XJ25_EXADI</name>
<dbReference type="InterPro" id="IPR017907">
    <property type="entry name" value="Znf_RING_CS"/>
</dbReference>
<dbReference type="EnsemblMetazoa" id="XM_021049529.1">
    <property type="protein sequence ID" value="XP_020905188.1"/>
    <property type="gene ID" value="LOC110243427"/>
</dbReference>
<keyword evidence="8" id="KW-1185">Reference proteome</keyword>
<dbReference type="OMA" id="ICLAAHE"/>
<dbReference type="PANTHER" id="PTHR25462:SF296">
    <property type="entry name" value="MEIOTIC P26, ISOFORM F"/>
    <property type="match status" value="1"/>
</dbReference>
<organism evidence="7 8">
    <name type="scientific">Exaiptasia diaphana</name>
    <name type="common">Tropical sea anemone</name>
    <name type="synonym">Aiptasia pulchella</name>
    <dbReference type="NCBI Taxonomy" id="2652724"/>
    <lineage>
        <taxon>Eukaryota</taxon>
        <taxon>Metazoa</taxon>
        <taxon>Cnidaria</taxon>
        <taxon>Anthozoa</taxon>
        <taxon>Hexacorallia</taxon>
        <taxon>Actiniaria</taxon>
        <taxon>Aiptasiidae</taxon>
        <taxon>Exaiptasia</taxon>
    </lineage>
</organism>
<dbReference type="InterPro" id="IPR047153">
    <property type="entry name" value="TRIM45/56/19-like"/>
</dbReference>
<dbReference type="Proteomes" id="UP000887567">
    <property type="component" value="Unplaced"/>
</dbReference>
<dbReference type="SUPFAM" id="SSF57850">
    <property type="entry name" value="RING/U-box"/>
    <property type="match status" value="1"/>
</dbReference>
<evidence type="ECO:0000313" key="7">
    <source>
        <dbReference type="EnsemblMetazoa" id="XP_020905188.1"/>
    </source>
</evidence>
<dbReference type="PROSITE" id="PS00518">
    <property type="entry name" value="ZF_RING_1"/>
    <property type="match status" value="1"/>
</dbReference>
<dbReference type="SMART" id="SM00336">
    <property type="entry name" value="BBOX"/>
    <property type="match status" value="2"/>
</dbReference>
<keyword evidence="2 4" id="KW-0863">Zinc-finger</keyword>
<feature type="domain" description="B box-type" evidence="6">
    <location>
        <begin position="90"/>
        <end position="138"/>
    </location>
</feature>
<dbReference type="PANTHER" id="PTHR25462">
    <property type="entry name" value="BONUS, ISOFORM C-RELATED"/>
    <property type="match status" value="1"/>
</dbReference>
<feature type="domain" description="RING-type" evidence="5">
    <location>
        <begin position="15"/>
        <end position="58"/>
    </location>
</feature>
<accession>A0A913XJ25</accession>
<dbReference type="PROSITE" id="PS50119">
    <property type="entry name" value="ZF_BBOX"/>
    <property type="match status" value="2"/>
</dbReference>
<proteinExistence type="predicted"/>
<evidence type="ECO:0000259" key="5">
    <source>
        <dbReference type="PROSITE" id="PS50089"/>
    </source>
</evidence>
<dbReference type="InterPro" id="IPR000315">
    <property type="entry name" value="Znf_B-box"/>
</dbReference>
<dbReference type="KEGG" id="epa:110243427"/>
<evidence type="ECO:0000256" key="4">
    <source>
        <dbReference type="PROSITE-ProRule" id="PRU00024"/>
    </source>
</evidence>
<dbReference type="GO" id="GO:0008270">
    <property type="term" value="F:zinc ion binding"/>
    <property type="evidence" value="ECO:0007669"/>
    <property type="project" value="UniProtKB-KW"/>
</dbReference>
<dbReference type="InterPro" id="IPR001841">
    <property type="entry name" value="Znf_RING"/>
</dbReference>
<dbReference type="AlphaFoldDB" id="A0A913XJ25"/>
<dbReference type="Gene3D" id="3.30.160.60">
    <property type="entry name" value="Classic Zinc Finger"/>
    <property type="match status" value="1"/>
</dbReference>
<keyword evidence="1" id="KW-0479">Metal-binding</keyword>
<dbReference type="SUPFAM" id="SSF57845">
    <property type="entry name" value="B-box zinc-binding domain"/>
    <property type="match status" value="1"/>
</dbReference>
<reference evidence="7" key="1">
    <citation type="submission" date="2022-11" db="UniProtKB">
        <authorList>
            <consortium name="EnsemblMetazoa"/>
        </authorList>
    </citation>
    <scope>IDENTIFICATION</scope>
</reference>
<dbReference type="SMART" id="SM00184">
    <property type="entry name" value="RING"/>
    <property type="match status" value="2"/>
</dbReference>
<sequence length="240" mass="27583">MAAKMLLSLEDQVTCPICLQQYQDPRILPCLHTYCKHCLEVLLNKGPRQFSIECPECREVVKIDDVNSLKVNIWVNKNLTTLELRNDTKQTGIICDNCKSKLSAEARCMDCEKFFCEICLAAHERISILTEEHQVVTLKEIKEKGIPIRNKPPLCEKHKGEAKKLFCKTCEGLICRDCIIIDHKEHDYSFVDDIVEECKETIRGVIEKTNGMIAKSEVYIAEVICMRNKLKTKEKVLSSY</sequence>
<dbReference type="PROSITE" id="PS50089">
    <property type="entry name" value="ZF_RING_2"/>
    <property type="match status" value="1"/>
</dbReference>
<dbReference type="InterPro" id="IPR013083">
    <property type="entry name" value="Znf_RING/FYVE/PHD"/>
</dbReference>
<dbReference type="Pfam" id="PF00643">
    <property type="entry name" value="zf-B_box"/>
    <property type="match status" value="1"/>
</dbReference>
<protein>
    <submittedName>
        <fullName evidence="7">Uncharacterized protein</fullName>
    </submittedName>
</protein>